<evidence type="ECO:0000259" key="1">
    <source>
        <dbReference type="PROSITE" id="PS50075"/>
    </source>
</evidence>
<dbReference type="Gene3D" id="1.10.1200.10">
    <property type="entry name" value="ACP-like"/>
    <property type="match status" value="1"/>
</dbReference>
<feature type="domain" description="Carrier" evidence="1">
    <location>
        <begin position="159"/>
        <end position="234"/>
    </location>
</feature>
<protein>
    <submittedName>
        <fullName evidence="2">Acyl carrier protein</fullName>
    </submittedName>
</protein>
<evidence type="ECO:0000313" key="2">
    <source>
        <dbReference type="EMBL" id="AXY57160.1"/>
    </source>
</evidence>
<dbReference type="AlphaFoldDB" id="A0A3B7LWA2"/>
<dbReference type="SUPFAM" id="SSF47336">
    <property type="entry name" value="ACP-like"/>
    <property type="match status" value="1"/>
</dbReference>
<proteinExistence type="predicted"/>
<dbReference type="Pfam" id="PF00550">
    <property type="entry name" value="PP-binding"/>
    <property type="match status" value="1"/>
</dbReference>
<reference evidence="3" key="1">
    <citation type="submission" date="2018-09" db="EMBL/GenBank/DDBJ databases">
        <title>The complete genome of Acinetobacter sp. strain WCHAc010005.</title>
        <authorList>
            <person name="Hu Y."/>
            <person name="Long H."/>
            <person name="Feng Y."/>
            <person name="Zong Z."/>
        </authorList>
    </citation>
    <scope>NUCLEOTIDE SEQUENCE [LARGE SCALE GENOMIC DNA]</scope>
    <source>
        <strain evidence="3">WCHAc010005</strain>
    </source>
</reference>
<gene>
    <name evidence="2" type="ORF">CDG60_11660</name>
</gene>
<dbReference type="Proteomes" id="UP000263753">
    <property type="component" value="Chromosome"/>
</dbReference>
<evidence type="ECO:0000313" key="3">
    <source>
        <dbReference type="Proteomes" id="UP000263753"/>
    </source>
</evidence>
<name>A0A3B7LWA2_9GAMM</name>
<accession>A0A3B7LWA2</accession>
<dbReference type="PROSITE" id="PS50075">
    <property type="entry name" value="CARRIER"/>
    <property type="match status" value="1"/>
</dbReference>
<dbReference type="EMBL" id="CP032134">
    <property type="protein sequence ID" value="AXY57160.1"/>
    <property type="molecule type" value="Genomic_DNA"/>
</dbReference>
<dbReference type="InterPro" id="IPR036736">
    <property type="entry name" value="ACP-like_sf"/>
</dbReference>
<dbReference type="KEGG" id="achi:CDG60_11660"/>
<dbReference type="RefSeq" id="WP_087512505.1">
    <property type="nucleotide sequence ID" value="NZ_CP032134.1"/>
</dbReference>
<sequence>MLYTMPKKIQLSPSLAKWTLLSEESVLLVAGLNELRLLSDWEQSELNHNMLHTLKRAKALEIPVVDYSYQQDIQGLMQLGEQMTQRKQLIISGLISPQLKPLLSHLKSITDKVCLVDDAIQLANQEQHIQWVENMTQQHIHHMNSHTVARLWSLSAPKEKILSYKGILLAVAEQLDMEPLEIDPETDLRQYGLDSVAMVSLIGLWRANGAGISYEDFEQNNSLRQLFHLLKAEF</sequence>
<organism evidence="2 3">
    <name type="scientific">Acinetobacter chinensis</name>
    <dbReference type="NCBI Taxonomy" id="2004650"/>
    <lineage>
        <taxon>Bacteria</taxon>
        <taxon>Pseudomonadati</taxon>
        <taxon>Pseudomonadota</taxon>
        <taxon>Gammaproteobacteria</taxon>
        <taxon>Moraxellales</taxon>
        <taxon>Moraxellaceae</taxon>
        <taxon>Acinetobacter</taxon>
    </lineage>
</organism>
<dbReference type="InterPro" id="IPR009081">
    <property type="entry name" value="PP-bd_ACP"/>
</dbReference>